<evidence type="ECO:0000313" key="2">
    <source>
        <dbReference type="EMBL" id="OUP21239.1"/>
    </source>
</evidence>
<accession>A0A1Y4IRW0</accession>
<evidence type="ECO:0000259" key="1">
    <source>
        <dbReference type="Pfam" id="PF04230"/>
    </source>
</evidence>
<dbReference type="AlphaFoldDB" id="A0A1Y4IRW0"/>
<evidence type="ECO:0000313" key="3">
    <source>
        <dbReference type="Proteomes" id="UP000195950"/>
    </source>
</evidence>
<reference evidence="3" key="1">
    <citation type="submission" date="2017-04" db="EMBL/GenBank/DDBJ databases">
        <title>Function of individual gut microbiota members based on whole genome sequencing of pure cultures obtained from chicken caecum.</title>
        <authorList>
            <person name="Medvecky M."/>
            <person name="Cejkova D."/>
            <person name="Polansky O."/>
            <person name="Karasova D."/>
            <person name="Kubasova T."/>
            <person name="Cizek A."/>
            <person name="Rychlik I."/>
        </authorList>
    </citation>
    <scope>NUCLEOTIDE SEQUENCE [LARGE SCALE GENOMIC DNA]</scope>
    <source>
        <strain evidence="3">An199</strain>
    </source>
</reference>
<name>A0A1Y4IRW0_PARDI</name>
<sequence length="377" mass="42692">MGKVVGILSMQRVLNYGSFLQAYALKQLLLQNGADEVYFIDIEKGRSLPGYELNKSIWGKLKLALSFLFAGCLFSKLRDRKFIKQVTNSIASQFPILGLDNPVPSHFDVVFIGSDEVFNCCQKSTWGYTSQLYGRIPQTERVASYAGSFGHTTYGQLHEVGVVGEIGDTMKKLSGISVRDRNSYEIVERLTGIRPDIHLDPVLIYGYKEEIAERNINASKPYMVIYSYQGRISDKNEIKEIVSFAKSEELRLISIFCRYDWCDEAVIPETPFDVLAWFKGAEYVVTDTFHGTIFSIITHRPFCSLIRDSNGQKMASLLEQLSLDGRKVLGYDIQKIKSILNVPVNYEMVDGVLQSERKRAIMYIREQLGITTESSAL</sequence>
<feature type="domain" description="Polysaccharide pyruvyl transferase" evidence="1">
    <location>
        <begin position="15"/>
        <end position="308"/>
    </location>
</feature>
<dbReference type="Proteomes" id="UP000195950">
    <property type="component" value="Unassembled WGS sequence"/>
</dbReference>
<comment type="caution">
    <text evidence="2">The sequence shown here is derived from an EMBL/GenBank/DDBJ whole genome shotgun (WGS) entry which is preliminary data.</text>
</comment>
<dbReference type="RefSeq" id="WP_087342972.1">
    <property type="nucleotide sequence ID" value="NZ_NFJX01000003.1"/>
</dbReference>
<dbReference type="InterPro" id="IPR007345">
    <property type="entry name" value="Polysacch_pyruvyl_Trfase"/>
</dbReference>
<organism evidence="2 3">
    <name type="scientific">Parabacteroides distasonis</name>
    <dbReference type="NCBI Taxonomy" id="823"/>
    <lineage>
        <taxon>Bacteria</taxon>
        <taxon>Pseudomonadati</taxon>
        <taxon>Bacteroidota</taxon>
        <taxon>Bacteroidia</taxon>
        <taxon>Bacteroidales</taxon>
        <taxon>Tannerellaceae</taxon>
        <taxon>Parabacteroides</taxon>
    </lineage>
</organism>
<proteinExistence type="predicted"/>
<protein>
    <recommendedName>
        <fullName evidence="1">Polysaccharide pyruvyl transferase domain-containing protein</fullName>
    </recommendedName>
</protein>
<dbReference type="Pfam" id="PF04230">
    <property type="entry name" value="PS_pyruv_trans"/>
    <property type="match status" value="1"/>
</dbReference>
<gene>
    <name evidence="2" type="ORF">B5F32_05390</name>
</gene>
<dbReference type="EMBL" id="NFJX01000003">
    <property type="protein sequence ID" value="OUP21239.1"/>
    <property type="molecule type" value="Genomic_DNA"/>
</dbReference>